<evidence type="ECO:0000313" key="2">
    <source>
        <dbReference type="Proteomes" id="UP000240608"/>
    </source>
</evidence>
<proteinExistence type="predicted"/>
<dbReference type="EMBL" id="PYVU01000051">
    <property type="protein sequence ID" value="PTB96428.1"/>
    <property type="molecule type" value="Genomic_DNA"/>
</dbReference>
<dbReference type="Proteomes" id="UP000240608">
    <property type="component" value="Unassembled WGS sequence"/>
</dbReference>
<reference evidence="1 2" key="1">
    <citation type="submission" date="2018-03" db="EMBL/GenBank/DDBJ databases">
        <title>Cross-interface Injection: A General Nanoliter Liquid Handling Method Applied to Single Cells Genome Amplification Automated Nanoliter Liquid Handling Applied to Single Cell Multiple Displacement Amplification.</title>
        <authorList>
            <person name="Yun J."/>
            <person name="Xu P."/>
            <person name="Xu J."/>
            <person name="Dai X."/>
            <person name="Wang Y."/>
            <person name="Zheng X."/>
            <person name="Cao C."/>
            <person name="Yi Q."/>
            <person name="Zhu Y."/>
            <person name="Wang L."/>
            <person name="Dong Z."/>
            <person name="Huang Y."/>
            <person name="Huang L."/>
            <person name="Du W."/>
        </authorList>
    </citation>
    <scope>NUCLEOTIDE SEQUENCE [LARGE SCALE GENOMIC DNA]</scope>
    <source>
        <strain evidence="1 2">Z-D1-2</strain>
    </source>
</reference>
<name>A0A2T4DRU1_9BACT</name>
<gene>
    <name evidence="1" type="ORF">C9994_07305</name>
</gene>
<organism evidence="1 2">
    <name type="scientific">Marivirga lumbricoides</name>
    <dbReference type="NCBI Taxonomy" id="1046115"/>
    <lineage>
        <taxon>Bacteria</taxon>
        <taxon>Pseudomonadati</taxon>
        <taxon>Bacteroidota</taxon>
        <taxon>Cytophagia</taxon>
        <taxon>Cytophagales</taxon>
        <taxon>Marivirgaceae</taxon>
        <taxon>Marivirga</taxon>
    </lineage>
</organism>
<evidence type="ECO:0000313" key="1">
    <source>
        <dbReference type="EMBL" id="PTB96428.1"/>
    </source>
</evidence>
<sequence length="359" mass="40778">MKNLFNNIFLLGITCSFLTACVDEEFEYAQDAESEELFILALDADEGGALESETDYGLEVAFQDYFGKLPETEVIFSFELKDAEGLEIGPDDNQVHIKEVIYEIDDCTEGELEFTFNADGTGTITLKPSAEIGMPEAFEIVFNLPFETVVEEGEEEEKALLDDDIENEDDRGFVFEITGINSTNSFIALNPVSMFEFKVLDNEQITAEWELNISDESVFNQFKEALSPISAELAALNYSELSAIKFEFEFEEVAIKIELNEEEADECDPTDFSNKEIEIEADFSAEDGELELEGSYFIYNDEDSEVEDELDFILKAVYEINLEEETLTIKVQSLEDEDNFNDEAFYNSDNAYTFILNRD</sequence>
<dbReference type="AlphaFoldDB" id="A0A2T4DRU1"/>
<protein>
    <submittedName>
        <fullName evidence="1">Uncharacterized protein</fullName>
    </submittedName>
</protein>
<comment type="caution">
    <text evidence="1">The sequence shown here is derived from an EMBL/GenBank/DDBJ whole genome shotgun (WGS) entry which is preliminary data.</text>
</comment>
<dbReference type="PROSITE" id="PS51257">
    <property type="entry name" value="PROKAR_LIPOPROTEIN"/>
    <property type="match status" value="1"/>
</dbReference>
<accession>A0A2T4DRU1</accession>